<sequence length="185" mass="20513">MSRIAPVEPPYSQDVQAVFDRIMPAGVPPLRLFTTLARSERVYRKFNAGSLLDRGTLTLRQRELVIDRTCALNGCAYEWGVHIAFFAERVGLTPSEIEALAAPAIIEEDWPAEEAVLLRLCDELHAASRIPAACWDRLTTHFGDEQILELIALAGFYRTVAYFANGLEIEPEAFGAPLPGQISRA</sequence>
<evidence type="ECO:0000313" key="2">
    <source>
        <dbReference type="EMBL" id="GLK51242.1"/>
    </source>
</evidence>
<dbReference type="EMBL" id="BSFE01000002">
    <property type="protein sequence ID" value="GLK51242.1"/>
    <property type="molecule type" value="Genomic_DNA"/>
</dbReference>
<evidence type="ECO:0000313" key="3">
    <source>
        <dbReference type="Proteomes" id="UP001143486"/>
    </source>
</evidence>
<organism evidence="2 3">
    <name type="scientific">Maricaulis virginensis</name>
    <dbReference type="NCBI Taxonomy" id="144022"/>
    <lineage>
        <taxon>Bacteria</taxon>
        <taxon>Pseudomonadati</taxon>
        <taxon>Pseudomonadota</taxon>
        <taxon>Alphaproteobacteria</taxon>
        <taxon>Maricaulales</taxon>
        <taxon>Maricaulaceae</taxon>
        <taxon>Maricaulis</taxon>
    </lineage>
</organism>
<dbReference type="PANTHER" id="PTHR34846">
    <property type="entry name" value="4-CARBOXYMUCONOLACTONE DECARBOXYLASE FAMILY PROTEIN (AFU_ORTHOLOGUE AFUA_6G11590)"/>
    <property type="match status" value="1"/>
</dbReference>
<accession>A0A9W6IJ08</accession>
<reference evidence="2" key="1">
    <citation type="journal article" date="2014" name="Int. J. Syst. Evol. Microbiol.">
        <title>Complete genome sequence of Corynebacterium casei LMG S-19264T (=DSM 44701T), isolated from a smear-ripened cheese.</title>
        <authorList>
            <consortium name="US DOE Joint Genome Institute (JGI-PGF)"/>
            <person name="Walter F."/>
            <person name="Albersmeier A."/>
            <person name="Kalinowski J."/>
            <person name="Ruckert C."/>
        </authorList>
    </citation>
    <scope>NUCLEOTIDE SEQUENCE</scope>
    <source>
        <strain evidence="2">VKM B-1513</strain>
    </source>
</reference>
<dbReference type="RefSeq" id="WP_271185631.1">
    <property type="nucleotide sequence ID" value="NZ_BSFE01000002.1"/>
</dbReference>
<dbReference type="GO" id="GO:0051920">
    <property type="term" value="F:peroxiredoxin activity"/>
    <property type="evidence" value="ECO:0007669"/>
    <property type="project" value="InterPro"/>
</dbReference>
<comment type="caution">
    <text evidence="2">The sequence shown here is derived from an EMBL/GenBank/DDBJ whole genome shotgun (WGS) entry which is preliminary data.</text>
</comment>
<name>A0A9W6IJ08_9PROT</name>
<feature type="domain" description="Carboxymuconolactone decarboxylase-like" evidence="1">
    <location>
        <begin position="42"/>
        <end position="117"/>
    </location>
</feature>
<evidence type="ECO:0000259" key="1">
    <source>
        <dbReference type="Pfam" id="PF02627"/>
    </source>
</evidence>
<dbReference type="PANTHER" id="PTHR34846:SF5">
    <property type="entry name" value="CARBOXYMUCONOLACTONE DECARBOXYLASE-LIKE DOMAIN-CONTAINING PROTEIN"/>
    <property type="match status" value="1"/>
</dbReference>
<reference evidence="2" key="2">
    <citation type="submission" date="2023-01" db="EMBL/GenBank/DDBJ databases">
        <authorList>
            <person name="Sun Q."/>
            <person name="Evtushenko L."/>
        </authorList>
    </citation>
    <scope>NUCLEOTIDE SEQUENCE</scope>
    <source>
        <strain evidence="2">VKM B-1513</strain>
    </source>
</reference>
<protein>
    <recommendedName>
        <fullName evidence="1">Carboxymuconolactone decarboxylase-like domain-containing protein</fullName>
    </recommendedName>
</protein>
<dbReference type="InterPro" id="IPR003779">
    <property type="entry name" value="CMD-like"/>
</dbReference>
<gene>
    <name evidence="2" type="ORF">GCM10017621_07500</name>
</gene>
<dbReference type="Proteomes" id="UP001143486">
    <property type="component" value="Unassembled WGS sequence"/>
</dbReference>
<dbReference type="Pfam" id="PF02627">
    <property type="entry name" value="CMD"/>
    <property type="match status" value="1"/>
</dbReference>
<dbReference type="InterPro" id="IPR029032">
    <property type="entry name" value="AhpD-like"/>
</dbReference>
<dbReference type="Gene3D" id="1.20.1290.10">
    <property type="entry name" value="AhpD-like"/>
    <property type="match status" value="1"/>
</dbReference>
<keyword evidence="3" id="KW-1185">Reference proteome</keyword>
<dbReference type="AlphaFoldDB" id="A0A9W6IJ08"/>
<dbReference type="SUPFAM" id="SSF69118">
    <property type="entry name" value="AhpD-like"/>
    <property type="match status" value="1"/>
</dbReference>
<proteinExistence type="predicted"/>